<dbReference type="AlphaFoldDB" id="A0A9P6UTQ4"/>
<dbReference type="InterPro" id="IPR001849">
    <property type="entry name" value="PH_domain"/>
</dbReference>
<evidence type="ECO:0000313" key="3">
    <source>
        <dbReference type="EMBL" id="KAG0320425.1"/>
    </source>
</evidence>
<gene>
    <name evidence="3" type="ORF">BGZ99_004512</name>
</gene>
<protein>
    <recommendedName>
        <fullName evidence="2">PH domain-containing protein</fullName>
    </recommendedName>
</protein>
<feature type="region of interest" description="Disordered" evidence="1">
    <location>
        <begin position="354"/>
        <end position="373"/>
    </location>
</feature>
<reference evidence="3" key="1">
    <citation type="journal article" date="2020" name="Fungal Divers.">
        <title>Resolving the Mortierellaceae phylogeny through synthesis of multi-gene phylogenetics and phylogenomics.</title>
        <authorList>
            <person name="Vandepol N."/>
            <person name="Liber J."/>
            <person name="Desiro A."/>
            <person name="Na H."/>
            <person name="Kennedy M."/>
            <person name="Barry K."/>
            <person name="Grigoriev I.V."/>
            <person name="Miller A.N."/>
            <person name="O'Donnell K."/>
            <person name="Stajich J.E."/>
            <person name="Bonito G."/>
        </authorList>
    </citation>
    <scope>NUCLEOTIDE SEQUENCE</scope>
    <source>
        <strain evidence="3">REB-010B</strain>
    </source>
</reference>
<feature type="domain" description="PH" evidence="2">
    <location>
        <begin position="950"/>
        <end position="1112"/>
    </location>
</feature>
<sequence>MVVPAEIANHAAEISALSLSSLRSIQHSIRIKPCIGVTHISSSLFTRRSFAVLFKLFIFVTSSNRSISNHLQDHQPVVFLYHVSFMDAYKPHSSRTVLLNKDRHRVSHHQAMHSGDHKAELYHGEPLQSNNDRIDSEYDDILQMLEDFEGQDQELPQKSQDHICPAVPKTLSMRSRATSSDRRSIQWGCMKTIRIYSRDSETEDERDFIRGRSTVVREYEQLVPQDLDSPTLSPQSPVVDGTKCDTSDWYFNRPLPQLPPDQTLPAPHGASLGQSKAWDTLIISEPSNKPFAAPLQPPISGSSKALPIPAGSKLLPDPRLFKPLPVPKSSRPLPVPGLYSPGVSRSQVSFLDVADSGSDTSDPFSSDSSSHLPKCVASGKIHTINRDQGRASLHSVSSVGRPSISSERYARISSNSTTDFSKRKYDHWKRRKDVKLVISSSPVGSVSSSNSSMEWISTRRPLLLSPIQKSVEVSTVTPDGGENLRGRLDISVSQVTEAHHDDQKLVHGSEESYTGMDTRNVPFMRTAPMDINLMNVRDFGLPIPAENTNISISINTGRDRGDTDYEPLHDIQVQFNQEFRLPADADLKVTLTVHLMQAPHLLPRSLMPSPPALIDAQDAAEDSGNTFLGSNALLKLVSKTGVMSKLKGKKFAPTLFQREPSHNSSECKDWNASTECPSVTRLQPALDTGGYASGSDSSASKSDNWRSRLAARLDIDIPSSTTSVSSLSSSEDTGILSTVKNSIKSFSWNQTSISRQNMPFKRQPREGAHSVVDRWRGGLYSGADLQEDTTDCEISPMSSAASVPLDRQKRLQDLRQTETSLQFLSRHIEFEDELCVARSGSVAFSSIKSVCENQIVPVEFGVFNNWVDLQNYSRSTSVTSRSEKSSTIDDGSLDLGTDGSTIATIETLMCFIPGPELDLETEEDEENISTEPQNLLDCEIGLKYFHWQEQTTFQGELFFLTEQNSWKEGWFRITGSKLWQCRTPDFPASVIEPTGDWEMVRCLDLAAVQQIETEYGTLQATARYLDTECQEHGGRDTWSDGYWEQCRVDHLYSSGDLERGPFFPMRNGFRLRLGVNEAESVPQCMKMATQDFYAESHDTAQAWCTALIKSCRDRPLTPHWLDDRY</sequence>
<name>A0A9P6UTQ4_9FUNG</name>
<evidence type="ECO:0000256" key="1">
    <source>
        <dbReference type="SAM" id="MobiDB-lite"/>
    </source>
</evidence>
<dbReference type="PROSITE" id="PS50003">
    <property type="entry name" value="PH_DOMAIN"/>
    <property type="match status" value="1"/>
</dbReference>
<organism evidence="3 4">
    <name type="scientific">Dissophora globulifera</name>
    <dbReference type="NCBI Taxonomy" id="979702"/>
    <lineage>
        <taxon>Eukaryota</taxon>
        <taxon>Fungi</taxon>
        <taxon>Fungi incertae sedis</taxon>
        <taxon>Mucoromycota</taxon>
        <taxon>Mortierellomycotina</taxon>
        <taxon>Mortierellomycetes</taxon>
        <taxon>Mortierellales</taxon>
        <taxon>Mortierellaceae</taxon>
        <taxon>Dissophora</taxon>
    </lineage>
</organism>
<feature type="compositionally biased region" description="Low complexity" evidence="1">
    <location>
        <begin position="355"/>
        <end position="370"/>
    </location>
</feature>
<dbReference type="OrthoDB" id="2123378at2759"/>
<comment type="caution">
    <text evidence="3">The sequence shown here is derived from an EMBL/GenBank/DDBJ whole genome shotgun (WGS) entry which is preliminary data.</text>
</comment>
<evidence type="ECO:0000259" key="2">
    <source>
        <dbReference type="PROSITE" id="PS50003"/>
    </source>
</evidence>
<keyword evidence="4" id="KW-1185">Reference proteome</keyword>
<feature type="region of interest" description="Disordered" evidence="1">
    <location>
        <begin position="250"/>
        <end position="271"/>
    </location>
</feature>
<dbReference type="Proteomes" id="UP000738325">
    <property type="component" value="Unassembled WGS sequence"/>
</dbReference>
<evidence type="ECO:0000313" key="4">
    <source>
        <dbReference type="Proteomes" id="UP000738325"/>
    </source>
</evidence>
<proteinExistence type="predicted"/>
<accession>A0A9P6UTQ4</accession>
<dbReference type="EMBL" id="JAAAIP010000283">
    <property type="protein sequence ID" value="KAG0320425.1"/>
    <property type="molecule type" value="Genomic_DNA"/>
</dbReference>